<evidence type="ECO:0000313" key="3">
    <source>
        <dbReference type="EMBL" id="QIG71453.1"/>
    </source>
</evidence>
<feature type="compositionally biased region" description="Basic and acidic residues" evidence="1">
    <location>
        <begin position="876"/>
        <end position="893"/>
    </location>
</feature>
<evidence type="ECO:0000313" key="4">
    <source>
        <dbReference type="Proteomes" id="UP000629603"/>
    </source>
</evidence>
<protein>
    <submittedName>
        <fullName evidence="3">Putative tail protein</fullName>
    </submittedName>
</protein>
<sequence length="1070" mass="115335">MVTTREGSHPDRDNGSKISDKELRKLRLEVEEELVEFKMTMNNLRKFDAETNRRLSQSDFNELARLNEKIYKHKRDLDRSDAISIRKLRSRVADLVKDAEASDLMVYVNVQDVINNYRALLSTKHYSSDIKKKAVRELNKVLSKSGVSGSYSIYDQDRSNQNLDAAIKKLEQQAKKISVMDLKRSSDLSLYSHRERVNLDNRKVGSEKFKDAFLKNPGRFNPDDLIKDIYGVGFGSLGLHGIDDILGISDRLSGVTKVGLSKLRGRYSKKDYLNKFASVDKESSAADEKRQEDDSENLEEIKTGIQSLAKSNKTVIDQLKESEVTQTKMINNQMTQIRLEEKSISEISEAINRDNISDSLREKKASKGLLGMLAGIADGGGLNWKDALGIGGGAAGGGGLLGWLKGKGGSVGGIFKGSSSVLGKVLGKAVPLIGAYTAYSLVDEIPTDPKELQKFIEKNSKSAEGLDKWILDNIGTPRSWLGLGQKSLEDSRKSESQLNREREKEREDLAKKIAKELNPRLNFNSGLPNYPGAGVSASGISYNPADGLPGLGGSSSAGFGGGGGSGRSRRSGRSAKTPQQIAAERQRANLFNSGFLGDGKGSFSNSNMPQSAGFSGSSGSNFKMLGASAQDLSKPGISGSGANDNVKSWYDFLTKPVSQGGLGRTPEQARGEIASMRGESGSGLNSAAYNANDVDGESGGTAQWHDSSRNGSTRFTDLKKFAASQGKDWTDVGVQQQYYRQEMLGSESRANAKIMSATTAAEAMSAHISGFERPQNPSGEIGKRSQYLNDTQASGKPNFNLLGASPGSGMSLMMPNFGPGQGSAGVDKIVSENQGQTAGIRKQGIEPDLKRNIARSVYKTLGPGYRVEVYSGGQNGKEEGGPRTGSTRHDHGGAADLKIIGPDGKQISQEEYARVSQGYIASGYGGVGMQMSGGGIHMDKHTDRAKFWNYNNEGGPIVSKESQRLIDQGLAGVNPEYKYTDAEADAYLNGPNFTPQGTDPRKVRTTVVPQMDMPNVNRIQPPTVAPNISQAPAAAAPASLQTAMNTSTAKDTKNSIDDLGISMFQQMFLG</sequence>
<reference evidence="3 4" key="1">
    <citation type="submission" date="2020-01" db="EMBL/GenBank/DDBJ databases">
        <title>Patterns of diversity and host range of bacteriophage communities associated with bean-nodulatin bacteria.</title>
        <authorList>
            <person name="Vann Cauwenberghe J."/>
            <person name="Santamaria R.I."/>
            <person name="Bustos P."/>
            <person name="Juarez S."/>
            <person name="Gonzalez V."/>
        </authorList>
    </citation>
    <scope>NUCLEOTIDE SEQUENCE [LARGE SCALE GENOMIC DNA]</scope>
</reference>
<dbReference type="Proteomes" id="UP000629603">
    <property type="component" value="Segment"/>
</dbReference>
<feature type="region of interest" description="Disordered" evidence="1">
    <location>
        <begin position="871"/>
        <end position="893"/>
    </location>
</feature>
<dbReference type="EMBL" id="MN988521">
    <property type="protein sequence ID" value="QIG71453.1"/>
    <property type="molecule type" value="Genomic_DNA"/>
</dbReference>
<feature type="region of interest" description="Disordered" evidence="1">
    <location>
        <begin position="553"/>
        <end position="581"/>
    </location>
</feature>
<proteinExistence type="predicted"/>
<dbReference type="Pfam" id="PF18013">
    <property type="entry name" value="Phage_lysozyme2"/>
    <property type="match status" value="1"/>
</dbReference>
<feature type="compositionally biased region" description="Basic and acidic residues" evidence="1">
    <location>
        <begin position="487"/>
        <end position="506"/>
    </location>
</feature>
<keyword evidence="4" id="KW-1185">Reference proteome</keyword>
<feature type="compositionally biased region" description="Gly residues" evidence="1">
    <location>
        <begin position="553"/>
        <end position="566"/>
    </location>
</feature>
<name>A0A7S5UXQ6_9CAUD</name>
<dbReference type="Gene3D" id="1.10.530.10">
    <property type="match status" value="1"/>
</dbReference>
<feature type="region of interest" description="Disordered" evidence="1">
    <location>
        <begin position="1"/>
        <end position="20"/>
    </location>
</feature>
<gene>
    <name evidence="3" type="ORF">EVB93_366</name>
</gene>
<accession>A0A7S5UXQ6</accession>
<evidence type="ECO:0000256" key="1">
    <source>
        <dbReference type="SAM" id="MobiDB-lite"/>
    </source>
</evidence>
<feature type="region of interest" description="Disordered" evidence="1">
    <location>
        <begin position="485"/>
        <end position="506"/>
    </location>
</feature>
<feature type="domain" description="Phage tail lysozyme" evidence="2">
    <location>
        <begin position="663"/>
        <end position="787"/>
    </location>
</feature>
<organism evidence="3 4">
    <name type="scientific">Rhizobium phage RHph_TM30</name>
    <dbReference type="NCBI Taxonomy" id="2509764"/>
    <lineage>
        <taxon>Viruses</taxon>
        <taxon>Duplodnaviria</taxon>
        <taxon>Heunggongvirae</taxon>
        <taxon>Uroviricota</taxon>
        <taxon>Caudoviricetes</taxon>
        <taxon>Kleczkowskaviridae</taxon>
        <taxon>Cuauhnahuacvirus</taxon>
        <taxon>Cuauhnahuacvirus TM30</taxon>
    </lineage>
</organism>
<dbReference type="InterPro" id="IPR041219">
    <property type="entry name" value="Phage_lysozyme2"/>
</dbReference>
<evidence type="ECO:0000259" key="2">
    <source>
        <dbReference type="Pfam" id="PF18013"/>
    </source>
</evidence>